<gene>
    <name evidence="2" type="ORF">D9O40_15155</name>
</gene>
<keyword evidence="1" id="KW-0812">Transmembrane</keyword>
<feature type="transmembrane region" description="Helical" evidence="1">
    <location>
        <begin position="26"/>
        <end position="51"/>
    </location>
</feature>
<name>A0A3M0SGT4_9CLOT</name>
<accession>A0A3M0SGT4</accession>
<evidence type="ECO:0000256" key="1">
    <source>
        <dbReference type="SAM" id="Phobius"/>
    </source>
</evidence>
<protein>
    <submittedName>
        <fullName evidence="2">Uncharacterized protein</fullName>
    </submittedName>
</protein>
<dbReference type="Proteomes" id="UP000277999">
    <property type="component" value="Unassembled WGS sequence"/>
</dbReference>
<evidence type="ECO:0000313" key="2">
    <source>
        <dbReference type="EMBL" id="RMC96950.1"/>
    </source>
</evidence>
<reference evidence="2 3" key="1">
    <citation type="submission" date="2018-10" db="EMBL/GenBank/DDBJ databases">
        <title>Genome-centric metagenomics revealed C2 chemical producing, CO utilizing Clostridium with novel acetogenic gene cluster.</title>
        <authorList>
            <person name="Kang H."/>
            <person name="Park B."/>
            <person name="Choi I.G."/>
            <person name="Chang I.S."/>
        </authorList>
    </citation>
    <scope>NUCLEOTIDE SEQUENCE [LARGE SCALE GENOMIC DNA]</scope>
    <source>
        <strain evidence="2 3">H21-9</strain>
    </source>
</reference>
<dbReference type="AlphaFoldDB" id="A0A3M0SGT4"/>
<proteinExistence type="predicted"/>
<comment type="caution">
    <text evidence="2">The sequence shown here is derived from an EMBL/GenBank/DDBJ whole genome shotgun (WGS) entry which is preliminary data.</text>
</comment>
<dbReference type="RefSeq" id="WP_122059845.1">
    <property type="nucleotide sequence ID" value="NZ_RFAQ01000057.1"/>
</dbReference>
<sequence>MGNEKSIIKYNSLDSINKENNGVMTFLYLLLNFFLVLGVLGLIGIPGLLFWNLLNFIKKFFVFSE</sequence>
<organism evidence="2 3">
    <name type="scientific">Clostridium autoethanogenum</name>
    <dbReference type="NCBI Taxonomy" id="84023"/>
    <lineage>
        <taxon>Bacteria</taxon>
        <taxon>Bacillati</taxon>
        <taxon>Bacillota</taxon>
        <taxon>Clostridia</taxon>
        <taxon>Eubacteriales</taxon>
        <taxon>Clostridiaceae</taxon>
        <taxon>Clostridium</taxon>
    </lineage>
</organism>
<keyword evidence="1" id="KW-1133">Transmembrane helix</keyword>
<evidence type="ECO:0000313" key="3">
    <source>
        <dbReference type="Proteomes" id="UP000277999"/>
    </source>
</evidence>
<keyword evidence="1" id="KW-0472">Membrane</keyword>
<dbReference type="EMBL" id="RFAQ01000057">
    <property type="protein sequence ID" value="RMC96950.1"/>
    <property type="molecule type" value="Genomic_DNA"/>
</dbReference>